<evidence type="ECO:0000259" key="2">
    <source>
        <dbReference type="Pfam" id="PF01548"/>
    </source>
</evidence>
<evidence type="ECO:0000313" key="5">
    <source>
        <dbReference type="Proteomes" id="UP000224317"/>
    </source>
</evidence>
<dbReference type="PANTHER" id="PTHR33055">
    <property type="entry name" value="TRANSPOSASE FOR INSERTION SEQUENCE ELEMENT IS1111A"/>
    <property type="match status" value="1"/>
</dbReference>
<keyword evidence="5" id="KW-1185">Reference proteome</keyword>
<accession>A0A2G3E872</accession>
<evidence type="ECO:0000313" key="4">
    <source>
        <dbReference type="EMBL" id="PHU39380.1"/>
    </source>
</evidence>
<reference evidence="4" key="1">
    <citation type="submission" date="2017-10" db="EMBL/GenBank/DDBJ databases">
        <title>Resolving the taxonomy of Roseburia spp., Eubacterium rectale and Agathobacter spp. through phylogenomic analysis.</title>
        <authorList>
            <person name="Sheridan P.O."/>
            <person name="Walker A.W."/>
            <person name="Duncan S.H."/>
            <person name="Scott K.P."/>
            <person name="Toole P.W.O."/>
            <person name="Luis P."/>
            <person name="Flint H.J."/>
        </authorList>
    </citation>
    <scope>NUCLEOTIDE SEQUENCE [LARGE SCALE GENOMIC DNA]</scope>
    <source>
        <strain evidence="4">JK10</strain>
    </source>
</reference>
<organism evidence="4 5">
    <name type="scientific">Pseudobutyrivibrio ruminis</name>
    <dbReference type="NCBI Taxonomy" id="46206"/>
    <lineage>
        <taxon>Bacteria</taxon>
        <taxon>Bacillati</taxon>
        <taxon>Bacillota</taxon>
        <taxon>Clostridia</taxon>
        <taxon>Lachnospirales</taxon>
        <taxon>Lachnospiraceae</taxon>
        <taxon>Pseudobutyrivibrio</taxon>
    </lineage>
</organism>
<feature type="domain" description="Transposase IS110-like N-terminal" evidence="2">
    <location>
        <begin position="8"/>
        <end position="155"/>
    </location>
</feature>
<gene>
    <name evidence="4" type="ORF">CSX00_11415</name>
</gene>
<comment type="caution">
    <text evidence="4">The sequence shown here is derived from an EMBL/GenBank/DDBJ whole genome shotgun (WGS) entry which is preliminary data.</text>
</comment>
<evidence type="ECO:0000259" key="3">
    <source>
        <dbReference type="Pfam" id="PF02371"/>
    </source>
</evidence>
<dbReference type="NCBIfam" id="NF033542">
    <property type="entry name" value="transpos_IS110"/>
    <property type="match status" value="1"/>
</dbReference>
<dbReference type="GO" id="GO:0004803">
    <property type="term" value="F:transposase activity"/>
    <property type="evidence" value="ECO:0007669"/>
    <property type="project" value="InterPro"/>
</dbReference>
<feature type="domain" description="Transposase IS116/IS110/IS902 C-terminal" evidence="3">
    <location>
        <begin position="230"/>
        <end position="298"/>
    </location>
</feature>
<keyword evidence="1" id="KW-0175">Coiled coil</keyword>
<dbReference type="Pfam" id="PF01548">
    <property type="entry name" value="DEDD_Tnp_IS110"/>
    <property type="match status" value="1"/>
</dbReference>
<dbReference type="InterPro" id="IPR003346">
    <property type="entry name" value="Transposase_20"/>
</dbReference>
<protein>
    <submittedName>
        <fullName evidence="4">IS110 family transposase</fullName>
    </submittedName>
</protein>
<dbReference type="InterPro" id="IPR002525">
    <property type="entry name" value="Transp_IS110-like_N"/>
</dbReference>
<dbReference type="EMBL" id="PDYH01000052">
    <property type="protein sequence ID" value="PHU39380.1"/>
    <property type="molecule type" value="Genomic_DNA"/>
</dbReference>
<dbReference type="RefSeq" id="WP_099413783.1">
    <property type="nucleotide sequence ID" value="NZ_PDYH01000052.1"/>
</dbReference>
<dbReference type="GO" id="GO:0003677">
    <property type="term" value="F:DNA binding"/>
    <property type="evidence" value="ECO:0007669"/>
    <property type="project" value="InterPro"/>
</dbReference>
<dbReference type="InterPro" id="IPR047650">
    <property type="entry name" value="Transpos_IS110"/>
</dbReference>
<dbReference type="AlphaFoldDB" id="A0A2G3E872"/>
<evidence type="ECO:0000256" key="1">
    <source>
        <dbReference type="SAM" id="Coils"/>
    </source>
</evidence>
<dbReference type="PANTHER" id="PTHR33055:SF3">
    <property type="entry name" value="PUTATIVE TRANSPOSASE FOR IS117-RELATED"/>
    <property type="match status" value="1"/>
</dbReference>
<sequence length="372" mass="42720">MNNTTVYVGMDVHKESFTLADYTIETEKSSHTRRTIADYKEVLKYLEYLRTIYGNDANFICGYEAGCLGYSLYHQLTKYNVNCVILAPTTMLEIRTYKRIKTDKRDAELIAKCLAQHNYSPVHIPTAVDEQTKEFLRMRNDHKIALKKIKQQILAFCLRHGYHYEGKKHWTGAHLKWLEALELAELYKEILDEYMLTYTTLSDKIERLDKRIEELASTDEYREPVKKLRCFIGVQTHTALSVIVEVGDFKRFESAEKFAAYLGLVPGEDSSGDDTTRLGITKAGNGHVRFLLTEAAQCYGRGQIGRKTKELKSKQAGNSPQVIAYADKANERLRRKFYKMVLGKCKKHNVATTAVARELACFMWGMMTDNIA</sequence>
<feature type="coiled-coil region" evidence="1">
    <location>
        <begin position="191"/>
        <end position="218"/>
    </location>
</feature>
<proteinExistence type="predicted"/>
<dbReference type="Pfam" id="PF02371">
    <property type="entry name" value="Transposase_20"/>
    <property type="match status" value="1"/>
</dbReference>
<name>A0A2G3E872_9FIRM</name>
<dbReference type="GO" id="GO:0006313">
    <property type="term" value="P:DNA transposition"/>
    <property type="evidence" value="ECO:0007669"/>
    <property type="project" value="InterPro"/>
</dbReference>
<dbReference type="Proteomes" id="UP000224317">
    <property type="component" value="Unassembled WGS sequence"/>
</dbReference>